<dbReference type="GeneID" id="5003891"/>
<accession>A4S2Z6</accession>
<dbReference type="InterPro" id="IPR012223">
    <property type="entry name" value="TEII"/>
</dbReference>
<dbReference type="STRING" id="436017.A4S2Z6"/>
<feature type="domain" description="Thioesterase" evidence="2">
    <location>
        <begin position="18"/>
        <end position="229"/>
    </location>
</feature>
<dbReference type="OrthoDB" id="541883at2759"/>
<dbReference type="KEGG" id="olu:OSTLU_93278"/>
<evidence type="ECO:0000313" key="4">
    <source>
        <dbReference type="Proteomes" id="UP000001568"/>
    </source>
</evidence>
<dbReference type="Gramene" id="ABO98124">
    <property type="protein sequence ID" value="ABO98124"/>
    <property type="gene ID" value="OSTLU_93278"/>
</dbReference>
<dbReference type="GO" id="GO:0008610">
    <property type="term" value="P:lipid biosynthetic process"/>
    <property type="evidence" value="ECO:0007669"/>
    <property type="project" value="TreeGrafter"/>
</dbReference>
<protein>
    <recommendedName>
        <fullName evidence="2">Thioesterase domain-containing protein</fullName>
    </recommendedName>
</protein>
<evidence type="ECO:0000313" key="3">
    <source>
        <dbReference type="EMBL" id="ABO98124.1"/>
    </source>
</evidence>
<dbReference type="eggNOG" id="ENOG502R8TF">
    <property type="taxonomic scope" value="Eukaryota"/>
</dbReference>
<organism evidence="3 4">
    <name type="scientific">Ostreococcus lucimarinus (strain CCE9901)</name>
    <dbReference type="NCBI Taxonomy" id="436017"/>
    <lineage>
        <taxon>Eukaryota</taxon>
        <taxon>Viridiplantae</taxon>
        <taxon>Chlorophyta</taxon>
        <taxon>Mamiellophyceae</taxon>
        <taxon>Mamiellales</taxon>
        <taxon>Bathycoccaceae</taxon>
        <taxon>Ostreococcus</taxon>
    </lineage>
</organism>
<evidence type="ECO:0000256" key="1">
    <source>
        <dbReference type="ARBA" id="ARBA00007169"/>
    </source>
</evidence>
<dbReference type="Proteomes" id="UP000001568">
    <property type="component" value="Chromosome 9"/>
</dbReference>
<dbReference type="Gene3D" id="3.40.50.1820">
    <property type="entry name" value="alpha/beta hydrolase"/>
    <property type="match status" value="1"/>
</dbReference>
<keyword evidence="4" id="KW-1185">Reference proteome</keyword>
<dbReference type="EMBL" id="CP000589">
    <property type="protein sequence ID" value="ABO98124.1"/>
    <property type="molecule type" value="Genomic_DNA"/>
</dbReference>
<dbReference type="InterPro" id="IPR001031">
    <property type="entry name" value="Thioesterase"/>
</dbReference>
<dbReference type="PANTHER" id="PTHR11487">
    <property type="entry name" value="THIOESTERASE"/>
    <property type="match status" value="1"/>
</dbReference>
<dbReference type="OMA" id="HFYLSEG"/>
<dbReference type="Pfam" id="PF00975">
    <property type="entry name" value="Thioesterase"/>
    <property type="match status" value="1"/>
</dbReference>
<dbReference type="InterPro" id="IPR029058">
    <property type="entry name" value="AB_hydrolase_fold"/>
</dbReference>
<comment type="similarity">
    <text evidence="1">Belongs to the thioesterase family.</text>
</comment>
<dbReference type="AlphaFoldDB" id="A4S2Z6"/>
<proteinExistence type="inferred from homology"/>
<evidence type="ECO:0000259" key="2">
    <source>
        <dbReference type="Pfam" id="PF00975"/>
    </source>
</evidence>
<reference evidence="3 4" key="1">
    <citation type="journal article" date="2007" name="Proc. Natl. Acad. Sci. U.S.A.">
        <title>The tiny eukaryote Ostreococcus provides genomic insights into the paradox of plankton speciation.</title>
        <authorList>
            <person name="Palenik B."/>
            <person name="Grimwood J."/>
            <person name="Aerts A."/>
            <person name="Rouze P."/>
            <person name="Salamov A."/>
            <person name="Putnam N."/>
            <person name="Dupont C."/>
            <person name="Jorgensen R."/>
            <person name="Derelle E."/>
            <person name="Rombauts S."/>
            <person name="Zhou K."/>
            <person name="Otillar R."/>
            <person name="Merchant S.S."/>
            <person name="Podell S."/>
            <person name="Gaasterland T."/>
            <person name="Napoli C."/>
            <person name="Gendler K."/>
            <person name="Manuell A."/>
            <person name="Tai V."/>
            <person name="Vallon O."/>
            <person name="Piganeau G."/>
            <person name="Jancek S."/>
            <person name="Heijde M."/>
            <person name="Jabbari K."/>
            <person name="Bowler C."/>
            <person name="Lohr M."/>
            <person name="Robbens S."/>
            <person name="Werner G."/>
            <person name="Dubchak I."/>
            <person name="Pazour G.J."/>
            <person name="Ren Q."/>
            <person name="Paulsen I."/>
            <person name="Delwiche C."/>
            <person name="Schmutz J."/>
            <person name="Rokhsar D."/>
            <person name="Van de Peer Y."/>
            <person name="Moreau H."/>
            <person name="Grigoriev I.V."/>
        </authorList>
    </citation>
    <scope>NUCLEOTIDE SEQUENCE [LARGE SCALE GENOMIC DNA]</scope>
    <source>
        <strain evidence="3 4">CCE9901</strain>
    </source>
</reference>
<dbReference type="RefSeq" id="XP_001419831.1">
    <property type="nucleotide sequence ID" value="XM_001419794.1"/>
</dbReference>
<dbReference type="PANTHER" id="PTHR11487:SF0">
    <property type="entry name" value="S-ACYL FATTY ACID SYNTHASE THIOESTERASE, MEDIUM CHAIN"/>
    <property type="match status" value="1"/>
</dbReference>
<dbReference type="SUPFAM" id="SSF53474">
    <property type="entry name" value="alpha/beta-Hydrolases"/>
    <property type="match status" value="1"/>
</dbReference>
<gene>
    <name evidence="3" type="ORF">OSTLU_93278</name>
</gene>
<dbReference type="HOGENOM" id="CLU_1091508_0_0_1"/>
<sequence>MADLVTCQPAKQNMDRVLVCFPPAGATASCFNGDFTRAVDARCFAVDKPCRWRRCVPEVETLRWSVVDFARDVARRIVEHGCVSKGESLYLYGHSAGAWIAFECARALGERVSGVYVSAARAPCLGHWLNDTDVETPRLSELETDDAFWAAFERRYGVSDELRCVSTSLIAPFREDFRMSESYEGSTEKVHVPLTAIGIENDTRTTREMIARWSEHTTGAFCSRWWDGGGAHPHRALIAKPLEFASFLSNEVFFV</sequence>
<name>A4S2Z6_OSTLU</name>